<dbReference type="AlphaFoldDB" id="A0AAE9ZFZ5"/>
<dbReference type="InterPro" id="IPR036264">
    <property type="entry name" value="Bact_exopeptidase_dim_dom"/>
</dbReference>
<evidence type="ECO:0000256" key="1">
    <source>
        <dbReference type="ARBA" id="ARBA00022801"/>
    </source>
</evidence>
<evidence type="ECO:0000313" key="5">
    <source>
        <dbReference type="Proteomes" id="UP001214043"/>
    </source>
</evidence>
<protein>
    <submittedName>
        <fullName evidence="4">N(2)-acetyl-L-2,4-diaminobutanoate deacetylase DoeB2</fullName>
        <ecNumber evidence="4">3.5.1.125</ecNumber>
    </submittedName>
</protein>
<feature type="binding site" evidence="2">
    <location>
        <position position="369"/>
    </location>
    <ligand>
        <name>Mn(2+)</name>
        <dbReference type="ChEBI" id="CHEBI:29035"/>
        <label>2</label>
    </ligand>
</feature>
<feature type="binding site" evidence="2">
    <location>
        <position position="144"/>
    </location>
    <ligand>
        <name>Mn(2+)</name>
        <dbReference type="ChEBI" id="CHEBI:29035"/>
        <label>2</label>
    </ligand>
</feature>
<dbReference type="PIRSF" id="PIRSF005962">
    <property type="entry name" value="Pept_M20D_amidohydro"/>
    <property type="match status" value="1"/>
</dbReference>
<dbReference type="Gene3D" id="3.40.630.10">
    <property type="entry name" value="Zn peptidases"/>
    <property type="match status" value="1"/>
</dbReference>
<keyword evidence="2" id="KW-0464">Manganese</keyword>
<dbReference type="NCBIfam" id="TIGR01891">
    <property type="entry name" value="amidohydrolases"/>
    <property type="match status" value="1"/>
</dbReference>
<dbReference type="SUPFAM" id="SSF53187">
    <property type="entry name" value="Zn-dependent exopeptidases"/>
    <property type="match status" value="1"/>
</dbReference>
<keyword evidence="2" id="KW-0479">Metal-binding</keyword>
<feature type="binding site" evidence="2">
    <location>
        <position position="110"/>
    </location>
    <ligand>
        <name>Mn(2+)</name>
        <dbReference type="ChEBI" id="CHEBI:29035"/>
        <label>2</label>
    </ligand>
</feature>
<dbReference type="RefSeq" id="WP_274491935.1">
    <property type="nucleotide sequence ID" value="NZ_CP118166.1"/>
</dbReference>
<keyword evidence="5" id="KW-1185">Reference proteome</keyword>
<dbReference type="EC" id="3.5.1.125" evidence="4"/>
<name>A0AAE9ZFZ5_9PROT</name>
<proteinExistence type="predicted"/>
<dbReference type="InterPro" id="IPR002933">
    <property type="entry name" value="Peptidase_M20"/>
</dbReference>
<dbReference type="SUPFAM" id="SSF55031">
    <property type="entry name" value="Bacterial exopeptidase dimerisation domain"/>
    <property type="match status" value="1"/>
</dbReference>
<comment type="cofactor">
    <cofactor evidence="2">
        <name>Mn(2+)</name>
        <dbReference type="ChEBI" id="CHEBI:29035"/>
    </cofactor>
    <text evidence="2">The Mn(2+) ion enhances activity.</text>
</comment>
<evidence type="ECO:0000259" key="3">
    <source>
        <dbReference type="Pfam" id="PF07687"/>
    </source>
</evidence>
<feature type="binding site" evidence="2">
    <location>
        <position position="168"/>
    </location>
    <ligand>
        <name>Mn(2+)</name>
        <dbReference type="ChEBI" id="CHEBI:29035"/>
        <label>2</label>
    </ligand>
</feature>
<feature type="domain" description="Peptidase M20 dimerisation" evidence="3">
    <location>
        <begin position="188"/>
        <end position="288"/>
    </location>
</feature>
<dbReference type="PANTHER" id="PTHR11014">
    <property type="entry name" value="PEPTIDASE M20 FAMILY MEMBER"/>
    <property type="match status" value="1"/>
</dbReference>
<dbReference type="KEGG" id="hfl:PUV54_09235"/>
<dbReference type="NCBIfam" id="NF038260">
    <property type="entry name" value="ectoine_DoeB_2"/>
    <property type="match status" value="1"/>
</dbReference>
<dbReference type="EMBL" id="CP118166">
    <property type="protein sequence ID" value="WDI30141.1"/>
    <property type="molecule type" value="Genomic_DNA"/>
</dbReference>
<feature type="binding site" evidence="2">
    <location>
        <position position="108"/>
    </location>
    <ligand>
        <name>Mn(2+)</name>
        <dbReference type="ChEBI" id="CHEBI:29035"/>
        <label>2</label>
    </ligand>
</feature>
<sequence length="403" mass="43099">MSSLPSTFSSEHQDWAAVVNTAVRFRRSLHQDPELSWQETKTAAVIRSALDALGIPWKACADTGTLGFIAQNAKGRRIALRADIDALPIVEQSGREWCSTTQGVMHACGHDGHAATLMATAAWLKLHEDQLPGPVTLLYQPAEEGGHGAKRMIEDGALHDVDMIFGWHNWPGIPFGKAVCPDGVVMAGNGTFKISLLGKGGHASQPQACRDPVLAASAVTLALQQIVSRRLQPQSAVVVSVTSINAPSGDTIIPDKAELGGSIRLASAADRQEVNELITEIAKSAASAYGVEAIVEHFSRYDATVNHADAAALMRQALLDELGDGWNSADTPIPIMASEDFSYYLKERPGAFALIGADDGEPNHRVSCHSPEYDFNDGLIPVVTGVYSRLAGILPDRGRDNQE</sequence>
<dbReference type="FunFam" id="3.30.70.360:FF:000001">
    <property type="entry name" value="N-acetyldiaminopimelate deacetylase"/>
    <property type="match status" value="1"/>
</dbReference>
<dbReference type="GO" id="GO:0019877">
    <property type="term" value="P:diaminopimelate biosynthetic process"/>
    <property type="evidence" value="ECO:0007669"/>
    <property type="project" value="UniProtKB-ARBA"/>
</dbReference>
<dbReference type="Pfam" id="PF07687">
    <property type="entry name" value="M20_dimer"/>
    <property type="match status" value="1"/>
</dbReference>
<dbReference type="InterPro" id="IPR017439">
    <property type="entry name" value="Amidohydrolase"/>
</dbReference>
<dbReference type="GO" id="GO:0050118">
    <property type="term" value="F:N-acetyldiaminopimelate deacetylase activity"/>
    <property type="evidence" value="ECO:0007669"/>
    <property type="project" value="UniProtKB-ARBA"/>
</dbReference>
<dbReference type="GO" id="GO:0046872">
    <property type="term" value="F:metal ion binding"/>
    <property type="evidence" value="ECO:0007669"/>
    <property type="project" value="UniProtKB-KW"/>
</dbReference>
<organism evidence="4 5">
    <name type="scientific">Hyphococcus flavus</name>
    <dbReference type="NCBI Taxonomy" id="1866326"/>
    <lineage>
        <taxon>Bacteria</taxon>
        <taxon>Pseudomonadati</taxon>
        <taxon>Pseudomonadota</taxon>
        <taxon>Alphaproteobacteria</taxon>
        <taxon>Parvularculales</taxon>
        <taxon>Parvularculaceae</taxon>
        <taxon>Hyphococcus</taxon>
    </lineage>
</organism>
<dbReference type="PANTHER" id="PTHR11014:SF63">
    <property type="entry name" value="METALLOPEPTIDASE, PUTATIVE (AFU_ORTHOLOGUE AFUA_6G09600)-RELATED"/>
    <property type="match status" value="1"/>
</dbReference>
<gene>
    <name evidence="4" type="primary">doeB2</name>
    <name evidence="4" type="ORF">PUV54_09235</name>
</gene>
<evidence type="ECO:0000256" key="2">
    <source>
        <dbReference type="PIRSR" id="PIRSR005962-1"/>
    </source>
</evidence>
<dbReference type="CDD" id="cd03886">
    <property type="entry name" value="M20_Acy1"/>
    <property type="match status" value="1"/>
</dbReference>
<dbReference type="Proteomes" id="UP001214043">
    <property type="component" value="Chromosome"/>
</dbReference>
<evidence type="ECO:0000313" key="4">
    <source>
        <dbReference type="EMBL" id="WDI30141.1"/>
    </source>
</evidence>
<accession>A0AAE9ZFZ5</accession>
<dbReference type="Pfam" id="PF01546">
    <property type="entry name" value="Peptidase_M20"/>
    <property type="match status" value="1"/>
</dbReference>
<reference evidence="4" key="1">
    <citation type="submission" date="2023-02" db="EMBL/GenBank/DDBJ databases">
        <title>Genome sequence of Hyphococcus flavus.</title>
        <authorList>
            <person name="Rong J.-C."/>
            <person name="Zhao Q."/>
            <person name="Yi M."/>
            <person name="Wu J.-Y."/>
        </authorList>
    </citation>
    <scope>NUCLEOTIDE SEQUENCE</scope>
    <source>
        <strain evidence="4">MCCC 1K03223</strain>
    </source>
</reference>
<keyword evidence="1 4" id="KW-0378">Hydrolase</keyword>
<dbReference type="InterPro" id="IPR011650">
    <property type="entry name" value="Peptidase_M20_dimer"/>
</dbReference>
<dbReference type="Gene3D" id="3.30.70.360">
    <property type="match status" value="1"/>
</dbReference>